<reference evidence="4" key="2">
    <citation type="submission" date="2020-05" db="UniProtKB">
        <authorList>
            <consortium name="Ensembl"/>
        </authorList>
    </citation>
    <scope>IDENTIFICATION</scope>
</reference>
<evidence type="ECO:0000256" key="2">
    <source>
        <dbReference type="ARBA" id="ARBA00023657"/>
    </source>
</evidence>
<accession>A0A6I8SQ96</accession>
<dbReference type="GeneTree" id="ENSGT00940000166624"/>
<dbReference type="InterPro" id="IPR040681">
    <property type="entry name" value="HOATZ-like"/>
</dbReference>
<dbReference type="InParanoid" id="A0A6I8SQ96"/>
<feature type="region of interest" description="Disordered" evidence="3">
    <location>
        <begin position="142"/>
        <end position="169"/>
    </location>
</feature>
<dbReference type="PANTHER" id="PTHR47231:SF1">
    <property type="entry name" value="CILIA- AND FLAGELLA-ASSOCIATED PROTEIN HOATZ"/>
    <property type="match status" value="1"/>
</dbReference>
<feature type="compositionally biased region" description="Polar residues" evidence="3">
    <location>
        <begin position="150"/>
        <end position="167"/>
    </location>
</feature>
<comment type="similarity">
    <text evidence="1">Belongs to the HOATZ family.</text>
</comment>
<evidence type="ECO:0000313" key="4">
    <source>
        <dbReference type="Ensembl" id="ENSXETP00000099917"/>
    </source>
</evidence>
<dbReference type="PANTHER" id="PTHR47231">
    <property type="entry name" value="UPF0722 PROTEIN C11ORF88"/>
    <property type="match status" value="1"/>
</dbReference>
<reference evidence="4" key="1">
    <citation type="journal article" date="2010" name="Science">
        <title>The genome of the Western clawed frog Xenopus tropicalis.</title>
        <authorList>
            <person name="Hellsten U."/>
            <person name="Harland R.M."/>
            <person name="Gilchrist M.J."/>
            <person name="Hendrix D."/>
            <person name="Jurka J."/>
            <person name="Kapitonov V."/>
            <person name="Ovcharenko I."/>
            <person name="Putnam N.H."/>
            <person name="Shu S."/>
            <person name="Taher L."/>
            <person name="Blitz I.L."/>
            <person name="Blumberg B."/>
            <person name="Dichmann D.S."/>
            <person name="Dubchak I."/>
            <person name="Amaya E."/>
            <person name="Detter J.C."/>
            <person name="Fletcher R."/>
            <person name="Gerhard D.S."/>
            <person name="Goodstein D."/>
            <person name="Graves T."/>
            <person name="Grigoriev I.V."/>
            <person name="Grimwood J."/>
            <person name="Kawashima T."/>
            <person name="Lindquist E."/>
            <person name="Lucas S.M."/>
            <person name="Mead P.E."/>
            <person name="Mitros T."/>
            <person name="Ogino H."/>
            <person name="Ohta Y."/>
            <person name="Poliakov A.V."/>
            <person name="Pollet N."/>
            <person name="Robert J."/>
            <person name="Salamov A."/>
            <person name="Sater A.K."/>
            <person name="Schmutz J."/>
            <person name="Terry A."/>
            <person name="Vize P.D."/>
            <person name="Warren W.C."/>
            <person name="Wells D."/>
            <person name="Wills A."/>
            <person name="Wilson R.K."/>
            <person name="Zimmerman L.B."/>
            <person name="Zorn A.M."/>
            <person name="Grainger R."/>
            <person name="Grammer T."/>
            <person name="Khokha M.K."/>
            <person name="Richardson P.M."/>
            <person name="Rokhsar D.S."/>
        </authorList>
    </citation>
    <scope>NUCLEOTIDE SEQUENCE [LARGE SCALE GENOMIC DNA]</scope>
    <source>
        <strain evidence="4">Nigerian</strain>
    </source>
</reference>
<dbReference type="Bgee" id="ENSXETG00000036544">
    <property type="expression patterns" value="Expressed in testis and 8 other cell types or tissues"/>
</dbReference>
<name>A0A6I8SQ96_XENTR</name>
<dbReference type="AlphaFoldDB" id="A0A6I8SQ96"/>
<evidence type="ECO:0000256" key="1">
    <source>
        <dbReference type="ARBA" id="ARBA00023451"/>
    </source>
</evidence>
<organism evidence="4">
    <name type="scientific">Xenopus tropicalis</name>
    <name type="common">Western clawed frog</name>
    <name type="synonym">Silurana tropicalis</name>
    <dbReference type="NCBI Taxonomy" id="8364"/>
    <lineage>
        <taxon>Eukaryota</taxon>
        <taxon>Metazoa</taxon>
        <taxon>Chordata</taxon>
        <taxon>Craniata</taxon>
        <taxon>Vertebrata</taxon>
        <taxon>Euteleostomi</taxon>
        <taxon>Amphibia</taxon>
        <taxon>Batrachia</taxon>
        <taxon>Anura</taxon>
        <taxon>Pipoidea</taxon>
        <taxon>Pipidae</taxon>
        <taxon>Xenopodinae</taxon>
        <taxon>Xenopus</taxon>
        <taxon>Silurana</taxon>
    </lineage>
</organism>
<dbReference type="Ensembl" id="ENSXETT00000101642">
    <property type="protein sequence ID" value="ENSXETP00000099917"/>
    <property type="gene ID" value="ENSXETG00000036544"/>
</dbReference>
<protein>
    <recommendedName>
        <fullName evidence="2">Cilia- and flagella-associated protein HOATZ</fullName>
    </recommendedName>
</protein>
<dbReference type="FunCoup" id="A0A6I8SQ96">
    <property type="interactions" value="36"/>
</dbReference>
<sequence>MCTVHSVSASPAVSRATACKQVNLPAMEDVWEDDSSYTVFSGSCERDVSLCKIFWNSVTLQPPLESRLVSGDIEQRLRAAGSTKQNKNIAHQQPVDNIKMESLLFEAQQRQYLKEKAIYLSKAKKREEIIALLKKQREERIKKEDISRPNKPQITKNRSRSDSSGYNDVQEEIQAVQRLQ</sequence>
<proteinExistence type="inferred from homology"/>
<dbReference type="GO" id="GO:0060271">
    <property type="term" value="P:cilium assembly"/>
    <property type="evidence" value="ECO:0007669"/>
    <property type="project" value="InterPro"/>
</dbReference>
<dbReference type="Pfam" id="PF17664">
    <property type="entry name" value="HOATZ-like"/>
    <property type="match status" value="1"/>
</dbReference>
<evidence type="ECO:0000256" key="3">
    <source>
        <dbReference type="SAM" id="MobiDB-lite"/>
    </source>
</evidence>